<feature type="signal peptide" evidence="2">
    <location>
        <begin position="1"/>
        <end position="20"/>
    </location>
</feature>
<dbReference type="AlphaFoldDB" id="A0AAD8Q2G5"/>
<organism evidence="3 4">
    <name type="scientific">Colletotrichum navitas</name>
    <dbReference type="NCBI Taxonomy" id="681940"/>
    <lineage>
        <taxon>Eukaryota</taxon>
        <taxon>Fungi</taxon>
        <taxon>Dikarya</taxon>
        <taxon>Ascomycota</taxon>
        <taxon>Pezizomycotina</taxon>
        <taxon>Sordariomycetes</taxon>
        <taxon>Hypocreomycetidae</taxon>
        <taxon>Glomerellales</taxon>
        <taxon>Glomerellaceae</taxon>
        <taxon>Colletotrichum</taxon>
        <taxon>Colletotrichum graminicola species complex</taxon>
    </lineage>
</organism>
<feature type="chain" id="PRO_5042157707" evidence="2">
    <location>
        <begin position="21"/>
        <end position="237"/>
    </location>
</feature>
<protein>
    <submittedName>
        <fullName evidence="3">Uncharacterized protein</fullName>
    </submittedName>
</protein>
<dbReference type="GeneID" id="85448847"/>
<dbReference type="RefSeq" id="XP_060415808.1">
    <property type="nucleotide sequence ID" value="XM_060564607.1"/>
</dbReference>
<keyword evidence="2" id="KW-0732">Signal</keyword>
<evidence type="ECO:0000256" key="2">
    <source>
        <dbReference type="SAM" id="SignalP"/>
    </source>
</evidence>
<gene>
    <name evidence="3" type="ORF">LY79DRAFT_683167</name>
</gene>
<sequence length="237" mass="25563">MRIATISSFAGAILAATVWAAPVDPEQHPMVSVGYPQVPAAAELAAPGRAQPNPTSPVNLITAVWNAIAGGDEKQQREDLGQTRLASAIGTWSSSQGGKTDIAGNHADALIITGYELIPTPPPPYSSPVWKLSRPEPAGHSPTAKDQRHSNHSHRTPMWQSTTHIQPMVSVCVPRPTSFLSEPHYEGCLADSGKLSEMECSCLNSTLSMPNQGRVLHAVAARRLFSHWRENQHIETF</sequence>
<proteinExistence type="predicted"/>
<dbReference type="EMBL" id="JAHLJV010000019">
    <property type="protein sequence ID" value="KAK1594646.1"/>
    <property type="molecule type" value="Genomic_DNA"/>
</dbReference>
<reference evidence="3" key="1">
    <citation type="submission" date="2021-06" db="EMBL/GenBank/DDBJ databases">
        <title>Comparative genomics, transcriptomics and evolutionary studies reveal genomic signatures of adaptation to plant cell wall in hemibiotrophic fungi.</title>
        <authorList>
            <consortium name="DOE Joint Genome Institute"/>
            <person name="Baroncelli R."/>
            <person name="Diaz J.F."/>
            <person name="Benocci T."/>
            <person name="Peng M."/>
            <person name="Battaglia E."/>
            <person name="Haridas S."/>
            <person name="Andreopoulos W."/>
            <person name="Labutti K."/>
            <person name="Pangilinan J."/>
            <person name="Floch G.L."/>
            <person name="Makela M.R."/>
            <person name="Henrissat B."/>
            <person name="Grigoriev I.V."/>
            <person name="Crouch J.A."/>
            <person name="De Vries R.P."/>
            <person name="Sukno S.A."/>
            <person name="Thon M.R."/>
        </authorList>
    </citation>
    <scope>NUCLEOTIDE SEQUENCE</scope>
    <source>
        <strain evidence="3">CBS 125086</strain>
    </source>
</reference>
<feature type="region of interest" description="Disordered" evidence="1">
    <location>
        <begin position="126"/>
        <end position="157"/>
    </location>
</feature>
<name>A0AAD8Q2G5_9PEZI</name>
<dbReference type="Proteomes" id="UP001230504">
    <property type="component" value="Unassembled WGS sequence"/>
</dbReference>
<comment type="caution">
    <text evidence="3">The sequence shown here is derived from an EMBL/GenBank/DDBJ whole genome shotgun (WGS) entry which is preliminary data.</text>
</comment>
<accession>A0AAD8Q2G5</accession>
<evidence type="ECO:0000313" key="3">
    <source>
        <dbReference type="EMBL" id="KAK1594646.1"/>
    </source>
</evidence>
<evidence type="ECO:0000256" key="1">
    <source>
        <dbReference type="SAM" id="MobiDB-lite"/>
    </source>
</evidence>
<evidence type="ECO:0000313" key="4">
    <source>
        <dbReference type="Proteomes" id="UP001230504"/>
    </source>
</evidence>
<keyword evidence="4" id="KW-1185">Reference proteome</keyword>